<evidence type="ECO:0000259" key="3">
    <source>
        <dbReference type="Pfam" id="PF00884"/>
    </source>
</evidence>
<comment type="similarity">
    <text evidence="1">Belongs to the sulfatase family.</text>
</comment>
<accession>V4J0H0</accession>
<dbReference type="Pfam" id="PF00884">
    <property type="entry name" value="Sulfatase"/>
    <property type="match status" value="1"/>
</dbReference>
<dbReference type="SUPFAM" id="SSF53649">
    <property type="entry name" value="Alkaline phosphatase-like"/>
    <property type="match status" value="1"/>
</dbReference>
<gene>
    <name evidence="4" type="ORF">K933_06698</name>
</gene>
<dbReference type="PANTHER" id="PTHR42693">
    <property type="entry name" value="ARYLSULFATASE FAMILY MEMBER"/>
    <property type="match status" value="1"/>
</dbReference>
<feature type="region of interest" description="Disordered" evidence="2">
    <location>
        <begin position="357"/>
        <end position="384"/>
    </location>
</feature>
<dbReference type="eggNOG" id="arCOG02785">
    <property type="taxonomic scope" value="Archaea"/>
</dbReference>
<dbReference type="InterPro" id="IPR017850">
    <property type="entry name" value="Alkaline_phosphatase_core_sf"/>
</dbReference>
<dbReference type="STRING" id="1324957.K933_06698"/>
<dbReference type="OrthoDB" id="3164at2157"/>
<dbReference type="CDD" id="cd16148">
    <property type="entry name" value="sulfatase_like"/>
    <property type="match status" value="1"/>
</dbReference>
<evidence type="ECO:0000256" key="2">
    <source>
        <dbReference type="SAM" id="MobiDB-lite"/>
    </source>
</evidence>
<dbReference type="GO" id="GO:0004065">
    <property type="term" value="F:arylsulfatase activity"/>
    <property type="evidence" value="ECO:0007669"/>
    <property type="project" value="TreeGrafter"/>
</dbReference>
<comment type="caution">
    <text evidence="4">The sequence shown here is derived from an EMBL/GenBank/DDBJ whole genome shotgun (WGS) entry which is preliminary data.</text>
</comment>
<dbReference type="InterPro" id="IPR000917">
    <property type="entry name" value="Sulfatase_N"/>
</dbReference>
<evidence type="ECO:0000313" key="4">
    <source>
        <dbReference type="EMBL" id="ESP88952.1"/>
    </source>
</evidence>
<feature type="domain" description="Sulfatase N-terminal" evidence="3">
    <location>
        <begin position="4"/>
        <end position="341"/>
    </location>
</feature>
<evidence type="ECO:0000256" key="1">
    <source>
        <dbReference type="ARBA" id="ARBA00008779"/>
    </source>
</evidence>
<organism evidence="4 5">
    <name type="scientific">Candidatus Halobonum tyrrellensis G22</name>
    <dbReference type="NCBI Taxonomy" id="1324957"/>
    <lineage>
        <taxon>Archaea</taxon>
        <taxon>Methanobacteriati</taxon>
        <taxon>Methanobacteriota</taxon>
        <taxon>Stenosarchaea group</taxon>
        <taxon>Halobacteria</taxon>
        <taxon>Halobacteriales</taxon>
        <taxon>Haloferacaceae</taxon>
        <taxon>Candidatus Halobonum</taxon>
    </lineage>
</organism>
<sequence length="452" mass="50442">MFENVLLLVADSLRQDFLATNQTDTPTLDRLRRDGVDFTRARSPGPGTSVSTPALLSGAFPFTYGYKDISPDRPMVAPRLSEAGYDTAGYHSNGWCSAERGYARGFDDFHQFTEDRAADPVVRGVRRLLRELKSGFPNHPRLTDLRRTELGEAVGNRVFEAVARTIPEARNDVTVDASKLHGRLLEWVDATASPRFVWHQYMDTHFPYMAPDSEFTPSEQLWLNYRLTRNRVAGRSIPPAEQRSILGLYREEITYLDRELGTLLRGLESRGELSETLIVFTADHGELLGEFGQFGHRSARLGSPLTHVPLVVWSEDLPARRVHTPVSLVDVVPTIYDYLGVAPPDGLDGRSLRPVIDGDEEPTTPALSEMGHDPMDFGGPPSKETTVVSVETDSDLVVGDWLHDDPPSEDLPEYELLRGRREMLDAGDDSYAGDSDMSGGTKRRLRDLGYLE</sequence>
<feature type="compositionally biased region" description="Low complexity" evidence="2">
    <location>
        <begin position="429"/>
        <end position="440"/>
    </location>
</feature>
<reference evidence="4 5" key="1">
    <citation type="journal article" date="2013" name="Genome Announc.">
        <title>Draft Genome Sequence of 'Candidatus Halobonum tyrrellensis' Strain G22, Isolated from the Hypersaline Waters of Lake Tyrrell, Australia.</title>
        <authorList>
            <person name="Ugalde J.A."/>
            <person name="Narasingarao P."/>
            <person name="Kuo S."/>
            <person name="Podell S."/>
            <person name="Allen E.E."/>
        </authorList>
    </citation>
    <scope>NUCLEOTIDE SEQUENCE [LARGE SCALE GENOMIC DNA]</scope>
    <source>
        <strain evidence="4 5">G22</strain>
    </source>
</reference>
<evidence type="ECO:0000313" key="5">
    <source>
        <dbReference type="Proteomes" id="UP000017840"/>
    </source>
</evidence>
<dbReference type="PANTHER" id="PTHR42693:SF33">
    <property type="entry name" value="ARYLSULFATASE"/>
    <property type="match status" value="1"/>
</dbReference>
<proteinExistence type="inferred from homology"/>
<keyword evidence="5" id="KW-1185">Reference proteome</keyword>
<dbReference type="InterPro" id="IPR050738">
    <property type="entry name" value="Sulfatase"/>
</dbReference>
<dbReference type="Proteomes" id="UP000017840">
    <property type="component" value="Unassembled WGS sequence"/>
</dbReference>
<dbReference type="Gene3D" id="3.40.720.10">
    <property type="entry name" value="Alkaline Phosphatase, subunit A"/>
    <property type="match status" value="1"/>
</dbReference>
<dbReference type="EMBL" id="ASGZ01000021">
    <property type="protein sequence ID" value="ESP88952.1"/>
    <property type="molecule type" value="Genomic_DNA"/>
</dbReference>
<feature type="region of interest" description="Disordered" evidence="2">
    <location>
        <begin position="425"/>
        <end position="452"/>
    </location>
</feature>
<name>V4J0H0_9EURY</name>
<dbReference type="AlphaFoldDB" id="V4J0H0"/>
<protein>
    <submittedName>
        <fullName evidence="4">Sulfatase</fullName>
    </submittedName>
</protein>